<evidence type="ECO:0000256" key="2">
    <source>
        <dbReference type="ARBA" id="ARBA00010782"/>
    </source>
</evidence>
<comment type="similarity">
    <text evidence="2 4">Belongs to the RPF2 family.</text>
</comment>
<evidence type="ECO:0000259" key="6">
    <source>
        <dbReference type="PROSITE" id="PS50833"/>
    </source>
</evidence>
<keyword evidence="8" id="KW-1185">Reference proteome</keyword>
<feature type="compositionally biased region" description="Acidic residues" evidence="5">
    <location>
        <begin position="343"/>
        <end position="354"/>
    </location>
</feature>
<dbReference type="PANTHER" id="PTHR12728:SF0">
    <property type="entry name" value="RIBOSOME PRODUCTION FACTOR 2 HOMOLOG"/>
    <property type="match status" value="1"/>
</dbReference>
<proteinExistence type="inferred from homology"/>
<dbReference type="STRING" id="1884261.A0A5C3QDA8"/>
<name>A0A5C3QDA8_9AGAR</name>
<protein>
    <recommendedName>
        <fullName evidence="4">Ribosome production factor 2 homolog</fullName>
    </recommendedName>
    <alternativeName>
        <fullName evidence="4">Ribosome biogenesis protein RPF2 homolog</fullName>
    </alternativeName>
</protein>
<dbReference type="AlphaFoldDB" id="A0A5C3QDA8"/>
<evidence type="ECO:0000256" key="1">
    <source>
        <dbReference type="ARBA" id="ARBA00004604"/>
    </source>
</evidence>
<dbReference type="Proteomes" id="UP000305067">
    <property type="component" value="Unassembled WGS sequence"/>
</dbReference>
<dbReference type="OrthoDB" id="407658at2759"/>
<sequence length="366" mass="40372">MLKTIKPKNARSKRAMDAREPKEIEDARTCIFVKGTHVGERAGPAMKDLMALKRPHAISFSKKNTVRPFEDTSSFEFWAQKNDASLFVVAQSTKKRPDGLTFVRMYDGKVLDLVEVGVDNFVGMAELKTPKCTPGHRPLLHFASPLFDTHPRYIQLRSLLIDFFNGQVTPEVHTKGIEHVISITTAPVPENLNLTAESVSGGKTPLPKVYVRSYTISQQASSKDGAADAAHRPSSSLKPTPSSSSTSNLRPLTLTPMGPSLDLTLRRHTPPDAELLRLALKRPKLAQASVQKGLGKKKKNLEVDEMGDLRGRIHVGKQDLRGLEGKRMKGLRGEQQEAVVMDLDGEGSGGEEEEPVRKKSKKARTE</sequence>
<dbReference type="GO" id="GO:0000463">
    <property type="term" value="P:maturation of LSU-rRNA from tricistronic rRNA transcript (SSU-rRNA, 5.8S rRNA, LSU-rRNA)"/>
    <property type="evidence" value="ECO:0007669"/>
    <property type="project" value="TreeGrafter"/>
</dbReference>
<feature type="compositionally biased region" description="Low complexity" evidence="5">
    <location>
        <begin position="233"/>
        <end position="256"/>
    </location>
</feature>
<dbReference type="InterPro" id="IPR039770">
    <property type="entry name" value="Rpf2"/>
</dbReference>
<dbReference type="SMART" id="SM00879">
    <property type="entry name" value="Brix"/>
    <property type="match status" value="1"/>
</dbReference>
<keyword evidence="3 4" id="KW-0539">Nucleus</keyword>
<feature type="compositionally biased region" description="Basic and acidic residues" evidence="5">
    <location>
        <begin position="326"/>
        <end position="335"/>
    </location>
</feature>
<dbReference type="GO" id="GO:0005730">
    <property type="term" value="C:nucleolus"/>
    <property type="evidence" value="ECO:0007669"/>
    <property type="project" value="UniProtKB-SubCell"/>
</dbReference>
<feature type="domain" description="Brix" evidence="6">
    <location>
        <begin position="28"/>
        <end position="274"/>
    </location>
</feature>
<dbReference type="PROSITE" id="PS50833">
    <property type="entry name" value="BRIX"/>
    <property type="match status" value="1"/>
</dbReference>
<evidence type="ECO:0000256" key="3">
    <source>
        <dbReference type="ARBA" id="ARBA00023242"/>
    </source>
</evidence>
<dbReference type="InterPro" id="IPR007109">
    <property type="entry name" value="Brix"/>
</dbReference>
<evidence type="ECO:0000313" key="8">
    <source>
        <dbReference type="Proteomes" id="UP000305067"/>
    </source>
</evidence>
<dbReference type="GO" id="GO:0019843">
    <property type="term" value="F:rRNA binding"/>
    <property type="evidence" value="ECO:0007669"/>
    <property type="project" value="UniProtKB-UniRule"/>
</dbReference>
<dbReference type="Pfam" id="PF04427">
    <property type="entry name" value="Brix"/>
    <property type="match status" value="1"/>
</dbReference>
<evidence type="ECO:0000313" key="7">
    <source>
        <dbReference type="EMBL" id="TFK99536.1"/>
    </source>
</evidence>
<evidence type="ECO:0000256" key="5">
    <source>
        <dbReference type="SAM" id="MobiDB-lite"/>
    </source>
</evidence>
<dbReference type="GO" id="GO:0000027">
    <property type="term" value="P:ribosomal large subunit assembly"/>
    <property type="evidence" value="ECO:0007669"/>
    <property type="project" value="InterPro"/>
</dbReference>
<gene>
    <name evidence="7" type="ORF">BDV98DRAFT_606053</name>
</gene>
<accession>A0A5C3QDA8</accession>
<dbReference type="EMBL" id="ML178833">
    <property type="protein sequence ID" value="TFK99536.1"/>
    <property type="molecule type" value="Genomic_DNA"/>
</dbReference>
<comment type="subcellular location">
    <subcellularLocation>
        <location evidence="1 4">Nucleus</location>
        <location evidence="1 4">Nucleolus</location>
    </subcellularLocation>
</comment>
<reference evidence="7 8" key="1">
    <citation type="journal article" date="2019" name="Nat. Ecol. Evol.">
        <title>Megaphylogeny resolves global patterns of mushroom evolution.</title>
        <authorList>
            <person name="Varga T."/>
            <person name="Krizsan K."/>
            <person name="Foldi C."/>
            <person name="Dima B."/>
            <person name="Sanchez-Garcia M."/>
            <person name="Sanchez-Ramirez S."/>
            <person name="Szollosi G.J."/>
            <person name="Szarkandi J.G."/>
            <person name="Papp V."/>
            <person name="Albert L."/>
            <person name="Andreopoulos W."/>
            <person name="Angelini C."/>
            <person name="Antonin V."/>
            <person name="Barry K.W."/>
            <person name="Bougher N.L."/>
            <person name="Buchanan P."/>
            <person name="Buyck B."/>
            <person name="Bense V."/>
            <person name="Catcheside P."/>
            <person name="Chovatia M."/>
            <person name="Cooper J."/>
            <person name="Damon W."/>
            <person name="Desjardin D."/>
            <person name="Finy P."/>
            <person name="Geml J."/>
            <person name="Haridas S."/>
            <person name="Hughes K."/>
            <person name="Justo A."/>
            <person name="Karasinski D."/>
            <person name="Kautmanova I."/>
            <person name="Kiss B."/>
            <person name="Kocsube S."/>
            <person name="Kotiranta H."/>
            <person name="LaButti K.M."/>
            <person name="Lechner B.E."/>
            <person name="Liimatainen K."/>
            <person name="Lipzen A."/>
            <person name="Lukacs Z."/>
            <person name="Mihaltcheva S."/>
            <person name="Morgado L.N."/>
            <person name="Niskanen T."/>
            <person name="Noordeloos M.E."/>
            <person name="Ohm R.A."/>
            <person name="Ortiz-Santana B."/>
            <person name="Ovrebo C."/>
            <person name="Racz N."/>
            <person name="Riley R."/>
            <person name="Savchenko A."/>
            <person name="Shiryaev A."/>
            <person name="Soop K."/>
            <person name="Spirin V."/>
            <person name="Szebenyi C."/>
            <person name="Tomsovsky M."/>
            <person name="Tulloss R.E."/>
            <person name="Uehling J."/>
            <person name="Grigoriev I.V."/>
            <person name="Vagvolgyi C."/>
            <person name="Papp T."/>
            <person name="Martin F.M."/>
            <person name="Miettinen O."/>
            <person name="Hibbett D.S."/>
            <person name="Nagy L.G."/>
        </authorList>
    </citation>
    <scope>NUCLEOTIDE SEQUENCE [LARGE SCALE GENOMIC DNA]</scope>
    <source>
        <strain evidence="7 8">CBS 309.79</strain>
    </source>
</reference>
<feature type="compositionally biased region" description="Basic residues" evidence="5">
    <location>
        <begin position="1"/>
        <end position="13"/>
    </location>
</feature>
<evidence type="ECO:0000256" key="4">
    <source>
        <dbReference type="RuleBase" id="RU367086"/>
    </source>
</evidence>
<feature type="region of interest" description="Disordered" evidence="5">
    <location>
        <begin position="1"/>
        <end position="20"/>
    </location>
</feature>
<feature type="region of interest" description="Disordered" evidence="5">
    <location>
        <begin position="326"/>
        <end position="366"/>
    </location>
</feature>
<feature type="region of interest" description="Disordered" evidence="5">
    <location>
        <begin position="221"/>
        <end position="266"/>
    </location>
</feature>
<organism evidence="7 8">
    <name type="scientific">Pterulicium gracile</name>
    <dbReference type="NCBI Taxonomy" id="1884261"/>
    <lineage>
        <taxon>Eukaryota</taxon>
        <taxon>Fungi</taxon>
        <taxon>Dikarya</taxon>
        <taxon>Basidiomycota</taxon>
        <taxon>Agaricomycotina</taxon>
        <taxon>Agaricomycetes</taxon>
        <taxon>Agaricomycetidae</taxon>
        <taxon>Agaricales</taxon>
        <taxon>Pleurotineae</taxon>
        <taxon>Pterulaceae</taxon>
        <taxon>Pterulicium</taxon>
    </lineage>
</organism>
<dbReference type="PANTHER" id="PTHR12728">
    <property type="entry name" value="BRIX DOMAIN CONTAINING PROTEIN"/>
    <property type="match status" value="1"/>
</dbReference>